<protein>
    <submittedName>
        <fullName evidence="2">Class III lanthipeptide</fullName>
    </submittedName>
</protein>
<evidence type="ECO:0000313" key="2">
    <source>
        <dbReference type="EMBL" id="MDN3292760.1"/>
    </source>
</evidence>
<dbReference type="NCBIfam" id="NF038159">
    <property type="entry name" value="lanthi_III_b"/>
    <property type="match status" value="1"/>
</dbReference>
<organism evidence="2 3">
    <name type="scientific">Streptomyces ficellus</name>
    <dbReference type="NCBI Taxonomy" id="1977088"/>
    <lineage>
        <taxon>Bacteria</taxon>
        <taxon>Bacillati</taxon>
        <taxon>Actinomycetota</taxon>
        <taxon>Actinomycetes</taxon>
        <taxon>Kitasatosporales</taxon>
        <taxon>Streptomycetaceae</taxon>
        <taxon>Streptomyces</taxon>
    </lineage>
</organism>
<dbReference type="NCBIfam" id="NF033212">
    <property type="entry name" value="SapB_AmfS_lanti"/>
    <property type="match status" value="1"/>
</dbReference>
<gene>
    <name evidence="2" type="ORF">QWM81_01615</name>
</gene>
<keyword evidence="3" id="KW-1185">Reference proteome</keyword>
<evidence type="ECO:0000256" key="1">
    <source>
        <dbReference type="SAM" id="MobiDB-lite"/>
    </source>
</evidence>
<dbReference type="InterPro" id="IPR045825">
    <property type="entry name" value="RamS"/>
</dbReference>
<dbReference type="Pfam" id="PF19402">
    <property type="entry name" value="RamS"/>
    <property type="match status" value="1"/>
</dbReference>
<dbReference type="EMBL" id="JAUEPL010000002">
    <property type="protein sequence ID" value="MDN3292760.1"/>
    <property type="molecule type" value="Genomic_DNA"/>
</dbReference>
<comment type="caution">
    <text evidence="2">The sequence shown here is derived from an EMBL/GenBank/DDBJ whole genome shotgun (WGS) entry which is preliminary data.</text>
</comment>
<reference evidence="2" key="1">
    <citation type="submission" date="2023-06" db="EMBL/GenBank/DDBJ databases">
        <title>WGS-Sequencing of Streptomyces ficellus isolate 21 collected from sand in Gara Djebilet Iron Mine in Algeria.</title>
        <authorList>
            <person name="Zegers G.P."/>
            <person name="Gomez A."/>
            <person name="Gueddou A."/>
            <person name="Zahara A.F."/>
            <person name="Worth M."/>
            <person name="Sevigny J.L."/>
            <person name="Tisa L."/>
        </authorList>
    </citation>
    <scope>NUCLEOTIDE SEQUENCE</scope>
    <source>
        <strain evidence="2">AS11</strain>
    </source>
</reference>
<proteinExistence type="predicted"/>
<name>A0ABT7YZU0_9ACTN</name>
<evidence type="ECO:0000313" key="3">
    <source>
        <dbReference type="Proteomes" id="UP001174050"/>
    </source>
</evidence>
<accession>A0ABT7YZU0</accession>
<feature type="region of interest" description="Disordered" evidence="1">
    <location>
        <begin position="1"/>
        <end position="27"/>
    </location>
</feature>
<dbReference type="Proteomes" id="UP001174050">
    <property type="component" value="Unassembled WGS sequence"/>
</dbReference>
<dbReference type="RefSeq" id="WP_290109564.1">
    <property type="nucleotide sequence ID" value="NZ_JAUEPL010000002.1"/>
</dbReference>
<sequence>MTILDLQGMDLRDSAAPPPGSRASKQCGGASRYSLLLC</sequence>